<organism evidence="1 2">
    <name type="scientific">Vermiconidia calcicola</name>
    <dbReference type="NCBI Taxonomy" id="1690605"/>
    <lineage>
        <taxon>Eukaryota</taxon>
        <taxon>Fungi</taxon>
        <taxon>Dikarya</taxon>
        <taxon>Ascomycota</taxon>
        <taxon>Pezizomycotina</taxon>
        <taxon>Dothideomycetes</taxon>
        <taxon>Dothideomycetidae</taxon>
        <taxon>Mycosphaerellales</taxon>
        <taxon>Extremaceae</taxon>
        <taxon>Vermiconidia</taxon>
    </lineage>
</organism>
<comment type="caution">
    <text evidence="1">The sequence shown here is derived from an EMBL/GenBank/DDBJ whole genome shotgun (WGS) entry which is preliminary data.</text>
</comment>
<evidence type="ECO:0000313" key="1">
    <source>
        <dbReference type="EMBL" id="KAK3709009.1"/>
    </source>
</evidence>
<name>A0ACC3N3C1_9PEZI</name>
<gene>
    <name evidence="1" type="ORF">LTR37_011173</name>
</gene>
<protein>
    <submittedName>
        <fullName evidence="1">Uncharacterized protein</fullName>
    </submittedName>
</protein>
<evidence type="ECO:0000313" key="2">
    <source>
        <dbReference type="Proteomes" id="UP001281147"/>
    </source>
</evidence>
<sequence length="458" mass="50991">MAERVLTSHHNTSPEKKHLTGITGMPGVSGAGRESPDGEDDNEELSENNDFCSACGGSGFLLCCDGCDRSFHFSCLDPPLNDEASELNEPWYCYVCVAKRPITTDSPEKRQRGLFAPLLSGLRKRNPANFTLPQDIRDYFEGVATDRNGSFVEAVHTRTRNRPGYDELPDFTKIKDNKGTTLLCYSCGKSTGGERPIITCDFCGENWHLDCLDPPLANPPARNQDGQKIHDWMCPLHADHELRKVDTSLLDPRNVGRRVHIRKPRNAKLAETSLQRGFRNNGVVDVVEDESEDSDSEFFDDNTQEEGVVYRLPSSGIKLDFIDKVKSTRVQQQRSAHAFNRLAAKAPRQLEQANFARRSFLEKQMALNLAQFASANTDLDLGGDQVENLVGTLIAEAPSEVVNKMMAAEDAEKARSASSAIPPSPPASEQTDQLSAEQRKELQTLQELIRRRLENNKT</sequence>
<keyword evidence="2" id="KW-1185">Reference proteome</keyword>
<accession>A0ACC3N3C1</accession>
<reference evidence="1" key="1">
    <citation type="submission" date="2023-07" db="EMBL/GenBank/DDBJ databases">
        <title>Black Yeasts Isolated from many extreme environments.</title>
        <authorList>
            <person name="Coleine C."/>
            <person name="Stajich J.E."/>
            <person name="Selbmann L."/>
        </authorList>
    </citation>
    <scope>NUCLEOTIDE SEQUENCE</scope>
    <source>
        <strain evidence="1">CCFEE 5714</strain>
    </source>
</reference>
<proteinExistence type="predicted"/>
<dbReference type="Proteomes" id="UP001281147">
    <property type="component" value="Unassembled WGS sequence"/>
</dbReference>
<dbReference type="EMBL" id="JAUTXU010000096">
    <property type="protein sequence ID" value="KAK3709009.1"/>
    <property type="molecule type" value="Genomic_DNA"/>
</dbReference>